<reference evidence="2 3" key="1">
    <citation type="submission" date="2020-03" db="EMBL/GenBank/DDBJ databases">
        <title>Whole genome shotgun sequence of Phytohabitans suffuscus NBRC 105367.</title>
        <authorList>
            <person name="Komaki H."/>
            <person name="Tamura T."/>
        </authorList>
    </citation>
    <scope>NUCLEOTIDE SEQUENCE [LARGE SCALE GENOMIC DNA]</scope>
    <source>
        <strain evidence="2 3">NBRC 105367</strain>
    </source>
</reference>
<organism evidence="2 3">
    <name type="scientific">Phytohabitans suffuscus</name>
    <dbReference type="NCBI Taxonomy" id="624315"/>
    <lineage>
        <taxon>Bacteria</taxon>
        <taxon>Bacillati</taxon>
        <taxon>Actinomycetota</taxon>
        <taxon>Actinomycetes</taxon>
        <taxon>Micromonosporales</taxon>
        <taxon>Micromonosporaceae</taxon>
    </lineage>
</organism>
<protein>
    <recommendedName>
        <fullName evidence="4">Reactive intermediate/imine deaminase</fullName>
    </recommendedName>
</protein>
<dbReference type="AlphaFoldDB" id="A0A6F8YRE7"/>
<evidence type="ECO:0000313" key="3">
    <source>
        <dbReference type="Proteomes" id="UP000503011"/>
    </source>
</evidence>
<dbReference type="Proteomes" id="UP000503011">
    <property type="component" value="Chromosome"/>
</dbReference>
<keyword evidence="3" id="KW-1185">Reference proteome</keyword>
<feature type="region of interest" description="Disordered" evidence="1">
    <location>
        <begin position="99"/>
        <end position="135"/>
    </location>
</feature>
<dbReference type="CDD" id="cd00448">
    <property type="entry name" value="YjgF_YER057c_UK114_family"/>
    <property type="match status" value="1"/>
</dbReference>
<dbReference type="PANTHER" id="PTHR11803:SF39">
    <property type="entry name" value="2-IMINOBUTANOATE_2-IMINOPROPANOATE DEAMINASE"/>
    <property type="match status" value="1"/>
</dbReference>
<dbReference type="InterPro" id="IPR035959">
    <property type="entry name" value="RutC-like_sf"/>
</dbReference>
<dbReference type="SUPFAM" id="SSF55298">
    <property type="entry name" value="YjgF-like"/>
    <property type="match status" value="1"/>
</dbReference>
<proteinExistence type="predicted"/>
<evidence type="ECO:0000313" key="2">
    <source>
        <dbReference type="EMBL" id="BCB88674.1"/>
    </source>
</evidence>
<name>A0A6F8YRE7_9ACTN</name>
<gene>
    <name evidence="2" type="ORF">Psuf_059870</name>
</gene>
<dbReference type="KEGG" id="psuu:Psuf_059870"/>
<dbReference type="Gene3D" id="3.30.1330.40">
    <property type="entry name" value="RutC-like"/>
    <property type="match status" value="1"/>
</dbReference>
<dbReference type="GO" id="GO:0005829">
    <property type="term" value="C:cytosol"/>
    <property type="evidence" value="ECO:0007669"/>
    <property type="project" value="TreeGrafter"/>
</dbReference>
<evidence type="ECO:0000256" key="1">
    <source>
        <dbReference type="SAM" id="MobiDB-lite"/>
    </source>
</evidence>
<accession>A0A6F8YRE7</accession>
<dbReference type="Pfam" id="PF01042">
    <property type="entry name" value="Ribonuc_L-PSP"/>
    <property type="match status" value="1"/>
</dbReference>
<dbReference type="GO" id="GO:0019239">
    <property type="term" value="F:deaminase activity"/>
    <property type="evidence" value="ECO:0007669"/>
    <property type="project" value="TreeGrafter"/>
</dbReference>
<evidence type="ECO:0008006" key="4">
    <source>
        <dbReference type="Google" id="ProtNLM"/>
    </source>
</evidence>
<dbReference type="EMBL" id="AP022871">
    <property type="protein sequence ID" value="BCB88674.1"/>
    <property type="molecule type" value="Genomic_DNA"/>
</dbReference>
<sequence length="135" mass="14568">MWTAGFGPQHPATGAVPDGITAQTEQVIDNVEAALRTVGLGLGDVVKATVHLQYRDRDFAAYNEVYARRFTPPHPVRTTVGSALGGILVEIDVVAVRPRASEVRSEEHGDEDGPSRPPEAPSHRSERGQHSPQAR</sequence>
<reference evidence="2 3" key="2">
    <citation type="submission" date="2020-03" db="EMBL/GenBank/DDBJ databases">
        <authorList>
            <person name="Ichikawa N."/>
            <person name="Kimura A."/>
            <person name="Kitahashi Y."/>
            <person name="Uohara A."/>
        </authorList>
    </citation>
    <scope>NUCLEOTIDE SEQUENCE [LARGE SCALE GENOMIC DNA]</scope>
    <source>
        <strain evidence="2 3">NBRC 105367</strain>
    </source>
</reference>
<dbReference type="InterPro" id="IPR006175">
    <property type="entry name" value="YjgF/YER057c/UK114"/>
</dbReference>
<dbReference type="PANTHER" id="PTHR11803">
    <property type="entry name" value="2-IMINOBUTANOATE/2-IMINOPROPANOATE DEAMINASE RIDA"/>
    <property type="match status" value="1"/>
</dbReference>
<feature type="compositionally biased region" description="Basic and acidic residues" evidence="1">
    <location>
        <begin position="99"/>
        <end position="114"/>
    </location>
</feature>